<keyword evidence="8" id="KW-0812">Transmembrane</keyword>
<dbReference type="PANTHER" id="PTHR43047">
    <property type="entry name" value="TWO-COMPONENT HISTIDINE PROTEIN KINASE"/>
    <property type="match status" value="1"/>
</dbReference>
<dbReference type="Pfam" id="PF00512">
    <property type="entry name" value="HisKA"/>
    <property type="match status" value="1"/>
</dbReference>
<dbReference type="GO" id="GO:0000155">
    <property type="term" value="F:phosphorelay sensor kinase activity"/>
    <property type="evidence" value="ECO:0007669"/>
    <property type="project" value="InterPro"/>
</dbReference>
<comment type="caution">
    <text evidence="11">The sequence shown here is derived from an EMBL/GenBank/DDBJ whole genome shotgun (WGS) entry which is preliminary data.</text>
</comment>
<dbReference type="SUPFAM" id="SSF55874">
    <property type="entry name" value="ATPase domain of HSP90 chaperone/DNA topoisomerase II/histidine kinase"/>
    <property type="match status" value="1"/>
</dbReference>
<dbReference type="SMART" id="SM00387">
    <property type="entry name" value="HATPase_c"/>
    <property type="match status" value="1"/>
</dbReference>
<reference evidence="11 12" key="1">
    <citation type="submission" date="2015-06" db="EMBL/GenBank/DDBJ databases">
        <title>Draft Genome Sequence of Parabacteroides goldsteinii with Putative Novel Metallo-Beta-Lactamases Isolated from a Blood Culture from a Human Patient.</title>
        <authorList>
            <person name="Krogh T.J."/>
            <person name="Agergaard C.N."/>
            <person name="Moller-Jensen J."/>
            <person name="Justesen U.S."/>
        </authorList>
    </citation>
    <scope>NUCLEOTIDE SEQUENCE [LARGE SCALE GENOMIC DNA]</scope>
    <source>
        <strain evidence="11 12">910340</strain>
    </source>
</reference>
<dbReference type="EMBL" id="LFJV01000067">
    <property type="protein sequence ID" value="KMM32237.1"/>
    <property type="molecule type" value="Genomic_DNA"/>
</dbReference>
<comment type="catalytic activity">
    <reaction evidence="1">
        <text>ATP + protein L-histidine = ADP + protein N-phospho-L-histidine.</text>
        <dbReference type="EC" id="2.7.13.3"/>
    </reaction>
</comment>
<dbReference type="Proteomes" id="UP000036166">
    <property type="component" value="Unassembled WGS sequence"/>
</dbReference>
<organism evidence="11 12">
    <name type="scientific">Parabacteroides goldsteinii</name>
    <dbReference type="NCBI Taxonomy" id="328812"/>
    <lineage>
        <taxon>Bacteria</taxon>
        <taxon>Pseudomonadati</taxon>
        <taxon>Bacteroidota</taxon>
        <taxon>Bacteroidia</taxon>
        <taxon>Bacteroidales</taxon>
        <taxon>Tannerellaceae</taxon>
        <taxon>Parabacteroides</taxon>
    </lineage>
</organism>
<dbReference type="InterPro" id="IPR005467">
    <property type="entry name" value="His_kinase_dom"/>
</dbReference>
<dbReference type="InterPro" id="IPR036641">
    <property type="entry name" value="HPT_dom_sf"/>
</dbReference>
<sequence>MKIFMVARKVSLQHKVLLGYMILIMAVCGMVSILLYERSRMREIKTETSEIRRIRHDISTAHRYITELATYGESVIVWEDTDFREYRRKRLQTDSLLQILKVSCGTFVLPKQIDSLCHLLEAKEIHLLRIMETITRQGEADSLLANRLPIVIREAVRTRTVTQKKKGIAGWFGGKRSVQVFEPSKGLQDLNEKLIAMQEERERRIDMYTDSLRIQNKALNRKLQILITHLDGQAQAAFISREEKITEAGDFSFKLFVLVIVSASSLLFISFLIIRHDIRKEREGRAQLQRINRENEELLGMRKQIILTISHDIRGPLGNINNCVELASETREKKKREGYLENIRHSCRHILNLVNNLMDVYKINETKDTRNEVPFRLNNLLDNISKEYARKAGGRALLFEHRHKNVGDITVRGDADKLEQILDNLLTNAIKFTLSGTIRFHTEYMAGRLYVEVGDTGIGMDEETLERVFRPFERAAQEINSEGFGLGLFITKALVKVLDGSIEVESRPGKGTTFRLSFPLSETTGEPETEELPVQSATILPKHVLVVDDDSILLKITEDMLGRNGVECTTCQNAKEAILALDRLDYDLVLTDIQMPVTDGFGLLRLLRNSDIGNSRTVPVAVMTARGDGDSGVYMKSGFCGCIHKPFSSKGLLAFISSVTEGRSAGMSPFDYSRLMESTDDRRHMFGLVAKESEKDLAELEEALRENDREAMRRIVHRMAPVWELLGANDVLFGYRKLLHDKTSSDETVREYTMRIMKQIRLLIDEVNNELRKKNDGDEKDFIDRGGQPDSLRYS</sequence>
<keyword evidence="4" id="KW-0808">Transferase</keyword>
<dbReference type="InterPro" id="IPR003594">
    <property type="entry name" value="HATPase_dom"/>
</dbReference>
<dbReference type="PROSITE" id="PS50109">
    <property type="entry name" value="HIS_KIN"/>
    <property type="match status" value="1"/>
</dbReference>
<keyword evidence="5 11" id="KW-0418">Kinase</keyword>
<dbReference type="EC" id="2.7.13.3" evidence="2"/>
<dbReference type="PRINTS" id="PR00344">
    <property type="entry name" value="BCTRLSENSOR"/>
</dbReference>
<dbReference type="InterPro" id="IPR001789">
    <property type="entry name" value="Sig_transdc_resp-reg_receiver"/>
</dbReference>
<feature type="transmembrane region" description="Helical" evidence="8">
    <location>
        <begin position="17"/>
        <end position="36"/>
    </location>
</feature>
<dbReference type="Gene3D" id="3.40.50.2300">
    <property type="match status" value="1"/>
</dbReference>
<dbReference type="InterPro" id="IPR036097">
    <property type="entry name" value="HisK_dim/P_sf"/>
</dbReference>
<dbReference type="Gene3D" id="3.30.565.10">
    <property type="entry name" value="Histidine kinase-like ATPase, C-terminal domain"/>
    <property type="match status" value="1"/>
</dbReference>
<dbReference type="PANTHER" id="PTHR43047:SF72">
    <property type="entry name" value="OSMOSENSING HISTIDINE PROTEIN KINASE SLN1"/>
    <property type="match status" value="1"/>
</dbReference>
<dbReference type="AlphaFoldDB" id="A0A0J6FC50"/>
<feature type="domain" description="Histidine kinase" evidence="9">
    <location>
        <begin position="308"/>
        <end position="522"/>
    </location>
</feature>
<keyword evidence="8" id="KW-1133">Transmembrane helix</keyword>
<feature type="compositionally biased region" description="Basic and acidic residues" evidence="7">
    <location>
        <begin position="775"/>
        <end position="784"/>
    </location>
</feature>
<dbReference type="InterPro" id="IPR003661">
    <property type="entry name" value="HisK_dim/P_dom"/>
</dbReference>
<evidence type="ECO:0000256" key="3">
    <source>
        <dbReference type="ARBA" id="ARBA00022553"/>
    </source>
</evidence>
<dbReference type="SUPFAM" id="SSF52172">
    <property type="entry name" value="CheY-like"/>
    <property type="match status" value="1"/>
</dbReference>
<evidence type="ECO:0000259" key="9">
    <source>
        <dbReference type="PROSITE" id="PS50109"/>
    </source>
</evidence>
<dbReference type="CDD" id="cd00082">
    <property type="entry name" value="HisKA"/>
    <property type="match status" value="1"/>
</dbReference>
<keyword evidence="8" id="KW-0472">Membrane</keyword>
<evidence type="ECO:0000256" key="8">
    <source>
        <dbReference type="SAM" id="Phobius"/>
    </source>
</evidence>
<dbReference type="InterPro" id="IPR004358">
    <property type="entry name" value="Sig_transdc_His_kin-like_C"/>
</dbReference>
<dbReference type="PROSITE" id="PS50110">
    <property type="entry name" value="RESPONSE_REGULATORY"/>
    <property type="match status" value="1"/>
</dbReference>
<evidence type="ECO:0000313" key="11">
    <source>
        <dbReference type="EMBL" id="KMM32237.1"/>
    </source>
</evidence>
<feature type="region of interest" description="Disordered" evidence="7">
    <location>
        <begin position="775"/>
        <end position="795"/>
    </location>
</feature>
<dbReference type="InterPro" id="IPR011006">
    <property type="entry name" value="CheY-like_superfamily"/>
</dbReference>
<protein>
    <recommendedName>
        <fullName evidence="2">histidine kinase</fullName>
        <ecNumber evidence="2">2.7.13.3</ecNumber>
    </recommendedName>
</protein>
<dbReference type="SMART" id="SM00448">
    <property type="entry name" value="REC"/>
    <property type="match status" value="1"/>
</dbReference>
<dbReference type="Gene3D" id="1.10.287.130">
    <property type="match status" value="1"/>
</dbReference>
<evidence type="ECO:0000256" key="5">
    <source>
        <dbReference type="ARBA" id="ARBA00022777"/>
    </source>
</evidence>
<feature type="domain" description="Response regulatory" evidence="10">
    <location>
        <begin position="543"/>
        <end position="660"/>
    </location>
</feature>
<evidence type="ECO:0000256" key="6">
    <source>
        <dbReference type="PROSITE-ProRule" id="PRU00169"/>
    </source>
</evidence>
<dbReference type="SUPFAM" id="SSF47226">
    <property type="entry name" value="Histidine-containing phosphotransfer domain, HPT domain"/>
    <property type="match status" value="1"/>
</dbReference>
<keyword evidence="3 6" id="KW-0597">Phosphoprotein</keyword>
<dbReference type="InterPro" id="IPR036890">
    <property type="entry name" value="HATPase_C_sf"/>
</dbReference>
<name>A0A0J6FC50_9BACT</name>
<feature type="transmembrane region" description="Helical" evidence="8">
    <location>
        <begin position="251"/>
        <end position="274"/>
    </location>
</feature>
<dbReference type="GO" id="GO:0005886">
    <property type="term" value="C:plasma membrane"/>
    <property type="evidence" value="ECO:0007669"/>
    <property type="project" value="TreeGrafter"/>
</dbReference>
<dbReference type="Pfam" id="PF00072">
    <property type="entry name" value="Response_reg"/>
    <property type="match status" value="1"/>
</dbReference>
<dbReference type="PATRIC" id="fig|328812.4.peg.4723"/>
<dbReference type="Pfam" id="PF02518">
    <property type="entry name" value="HATPase_c"/>
    <property type="match status" value="1"/>
</dbReference>
<accession>A0A0J6FC50</accession>
<evidence type="ECO:0000313" key="12">
    <source>
        <dbReference type="Proteomes" id="UP000036166"/>
    </source>
</evidence>
<dbReference type="GO" id="GO:0009927">
    <property type="term" value="F:histidine phosphotransfer kinase activity"/>
    <property type="evidence" value="ECO:0007669"/>
    <property type="project" value="TreeGrafter"/>
</dbReference>
<gene>
    <name evidence="11" type="ORF">ACM15_18340</name>
</gene>
<dbReference type="SUPFAM" id="SSF47384">
    <property type="entry name" value="Homodimeric domain of signal transducing histidine kinase"/>
    <property type="match status" value="1"/>
</dbReference>
<evidence type="ECO:0000259" key="10">
    <source>
        <dbReference type="PROSITE" id="PS50110"/>
    </source>
</evidence>
<evidence type="ECO:0000256" key="7">
    <source>
        <dbReference type="SAM" id="MobiDB-lite"/>
    </source>
</evidence>
<evidence type="ECO:0000256" key="1">
    <source>
        <dbReference type="ARBA" id="ARBA00000085"/>
    </source>
</evidence>
<evidence type="ECO:0000256" key="4">
    <source>
        <dbReference type="ARBA" id="ARBA00022679"/>
    </source>
</evidence>
<evidence type="ECO:0000256" key="2">
    <source>
        <dbReference type="ARBA" id="ARBA00012438"/>
    </source>
</evidence>
<dbReference type="SMART" id="SM00388">
    <property type="entry name" value="HisKA"/>
    <property type="match status" value="1"/>
</dbReference>
<feature type="modified residue" description="4-aspartylphosphate" evidence="6">
    <location>
        <position position="592"/>
    </location>
</feature>
<proteinExistence type="predicted"/>
<dbReference type="CDD" id="cd17546">
    <property type="entry name" value="REC_hyHK_CKI1_RcsC-like"/>
    <property type="match status" value="1"/>
</dbReference>